<sequence>MLTLLINYCLVWSLLKSLQTKFQVKQRQEYLKKLEVVVKSVIAEWEEAQNVCSSENELVQFLTEEFSLFMEKNYKNDSLETLCDTLEEPKLIQSNLQTMKLYLTRILQNKAMETTDLKGHSLLLINKWNYAIKTPMKLLTNDTEALASSLQRWNEEWESLPLSYANLIKLIVQTQEEFYTTPSNTEEIKHFVKWFLTSGKCLTKEVRTLFGSMKQTNTKKTIQKTSVEDTRPTTISESSQQDSDTQESQLSNHSHEQEIEQSQYHMDQETQMHSGYTSTTQKRKSSTTLKGQFTKKKILKNQPRAISTYYTPASGTTMNAGASEGALMSIQGRIRQSLSHRLTRNTSATLCCITQSGPDGLCTSKWPTDPNTNMFIELNLYPKNQYNPSDSRNNWKRATIRMKVDLPGNSRHAYQIKEIIDAQMSRMENHPETETQSKNSWNNSNSGQHGPWNTY</sequence>
<feature type="region of interest" description="Disordered" evidence="1">
    <location>
        <begin position="428"/>
        <end position="455"/>
    </location>
</feature>
<accession>J7GRK3</accession>
<feature type="compositionally biased region" description="Low complexity" evidence="1">
    <location>
        <begin position="236"/>
        <end position="251"/>
    </location>
</feature>
<keyword evidence="3" id="KW-1185">Reference proteome</keyword>
<proteinExistence type="predicted"/>
<evidence type="ECO:0000256" key="1">
    <source>
        <dbReference type="SAM" id="MobiDB-lite"/>
    </source>
</evidence>
<evidence type="ECO:0000313" key="3">
    <source>
        <dbReference type="Proteomes" id="UP000135463"/>
    </source>
</evidence>
<reference evidence="2 3" key="1">
    <citation type="journal article" date="2012" name="J. Virol.">
        <title>Papilio polyxenes Densovirus Has an Iteravirus-Like Genome Organization.</title>
        <authorList>
            <person name="Yu Q."/>
            <person name="Hajek A.E."/>
            <person name="Bergoin M."/>
            <person name="Tijssen P."/>
        </authorList>
    </citation>
    <scope>NUCLEOTIDE SEQUENCE [LARGE SCALE GENOMIC DNA]</scope>
    <source>
        <strain evidence="2">IAF</strain>
    </source>
</reference>
<evidence type="ECO:0000313" key="2">
    <source>
        <dbReference type="EMBL" id="AFP74563.1"/>
    </source>
</evidence>
<dbReference type="RefSeq" id="YP_006589929.1">
    <property type="nucleotide sequence ID" value="NC_018450.1"/>
</dbReference>
<organism evidence="2 3">
    <name type="scientific">Papilio polyxenes densovirus</name>
    <dbReference type="NCBI Taxonomy" id="1221208"/>
    <lineage>
        <taxon>Viruses</taxon>
        <taxon>Monodnaviria</taxon>
        <taxon>Shotokuvirae</taxon>
        <taxon>Cossaviricota</taxon>
        <taxon>Quintoviricetes</taxon>
        <taxon>Piccovirales</taxon>
        <taxon>Parvoviridae</taxon>
        <taxon>Densovirinae</taxon>
        <taxon>Iteradensovirus</taxon>
        <taxon>Iteradensovirus lepidopteran4</taxon>
    </lineage>
</organism>
<dbReference type="GeneID" id="13455358"/>
<feature type="region of interest" description="Disordered" evidence="1">
    <location>
        <begin position="217"/>
        <end position="296"/>
    </location>
</feature>
<feature type="compositionally biased region" description="Polar residues" evidence="1">
    <location>
        <begin position="260"/>
        <end position="276"/>
    </location>
</feature>
<dbReference type="Proteomes" id="UP000135463">
    <property type="component" value="Segment"/>
</dbReference>
<dbReference type="OrthoDB" id="4228at10239"/>
<dbReference type="EMBL" id="JX110122">
    <property type="protein sequence ID" value="AFP74563.1"/>
    <property type="molecule type" value="Genomic_DNA"/>
</dbReference>
<protein>
    <submittedName>
        <fullName evidence="2">Nonstructural protein 2</fullName>
    </submittedName>
</protein>
<dbReference type="KEGG" id="vg:13455358"/>
<gene>
    <name evidence="2" type="primary">NS2</name>
</gene>
<name>J7GRK3_9VIRU</name>
<feature type="compositionally biased region" description="Polar residues" evidence="1">
    <location>
        <begin position="436"/>
        <end position="455"/>
    </location>
</feature>